<evidence type="ECO:0000313" key="1">
    <source>
        <dbReference type="EMBL" id="KAF9643847.1"/>
    </source>
</evidence>
<sequence>MPKKFVDTSPRRWGTRFDSLVPASPSIPQTELSSPSTATPQLAHQSVRPTTSGYRDLPKLPHDASVFVGSLPSAMDRGELIRALYDHLSPYAEIHNIKVVRDPRHGGVCAFVQCQSAESAAQLITTLHAKPPPPFFGRTLRYERARSLRALLISYRAPTVFTPDPSSGDVPGTGCLKPIEPATAMRLYKTQGAR</sequence>
<reference evidence="1" key="1">
    <citation type="submission" date="2019-10" db="EMBL/GenBank/DDBJ databases">
        <authorList>
            <consortium name="DOE Joint Genome Institute"/>
            <person name="Kuo A."/>
            <person name="Miyauchi S."/>
            <person name="Kiss E."/>
            <person name="Drula E."/>
            <person name="Kohler A."/>
            <person name="Sanchez-Garcia M."/>
            <person name="Andreopoulos B."/>
            <person name="Barry K.W."/>
            <person name="Bonito G."/>
            <person name="Buee M."/>
            <person name="Carver A."/>
            <person name="Chen C."/>
            <person name="Cichocki N."/>
            <person name="Clum A."/>
            <person name="Culley D."/>
            <person name="Crous P.W."/>
            <person name="Fauchery L."/>
            <person name="Girlanda M."/>
            <person name="Hayes R."/>
            <person name="Keri Z."/>
            <person name="Labutti K."/>
            <person name="Lipzen A."/>
            <person name="Lombard V."/>
            <person name="Magnuson J."/>
            <person name="Maillard F."/>
            <person name="Morin E."/>
            <person name="Murat C."/>
            <person name="Nolan M."/>
            <person name="Ohm R."/>
            <person name="Pangilinan J."/>
            <person name="Pereira M."/>
            <person name="Perotto S."/>
            <person name="Peter M."/>
            <person name="Riley R."/>
            <person name="Sitrit Y."/>
            <person name="Stielow B."/>
            <person name="Szollosi G."/>
            <person name="Zifcakova L."/>
            <person name="Stursova M."/>
            <person name="Spatafora J.W."/>
            <person name="Tedersoo L."/>
            <person name="Vaario L.-M."/>
            <person name="Yamada A."/>
            <person name="Yan M."/>
            <person name="Wang P."/>
            <person name="Xu J."/>
            <person name="Bruns T."/>
            <person name="Baldrian P."/>
            <person name="Vilgalys R."/>
            <person name="Henrissat B."/>
            <person name="Grigoriev I.V."/>
            <person name="Hibbett D."/>
            <person name="Nagy L.G."/>
            <person name="Martin F.M."/>
        </authorList>
    </citation>
    <scope>NUCLEOTIDE SEQUENCE</scope>
    <source>
        <strain evidence="1">P2</strain>
    </source>
</reference>
<name>A0ACB6Z2V0_THEGA</name>
<organism evidence="1 2">
    <name type="scientific">Thelephora ganbajun</name>
    <name type="common">Ganba fungus</name>
    <dbReference type="NCBI Taxonomy" id="370292"/>
    <lineage>
        <taxon>Eukaryota</taxon>
        <taxon>Fungi</taxon>
        <taxon>Dikarya</taxon>
        <taxon>Basidiomycota</taxon>
        <taxon>Agaricomycotina</taxon>
        <taxon>Agaricomycetes</taxon>
        <taxon>Thelephorales</taxon>
        <taxon>Thelephoraceae</taxon>
        <taxon>Thelephora</taxon>
    </lineage>
</organism>
<proteinExistence type="predicted"/>
<accession>A0ACB6Z2V0</accession>
<dbReference type="Proteomes" id="UP000886501">
    <property type="component" value="Unassembled WGS sequence"/>
</dbReference>
<evidence type="ECO:0000313" key="2">
    <source>
        <dbReference type="Proteomes" id="UP000886501"/>
    </source>
</evidence>
<protein>
    <submittedName>
        <fullName evidence="1">Uncharacterized protein</fullName>
    </submittedName>
</protein>
<dbReference type="EMBL" id="MU118181">
    <property type="protein sequence ID" value="KAF9643847.1"/>
    <property type="molecule type" value="Genomic_DNA"/>
</dbReference>
<reference evidence="1" key="2">
    <citation type="journal article" date="2020" name="Nat. Commun.">
        <title>Large-scale genome sequencing of mycorrhizal fungi provides insights into the early evolution of symbiotic traits.</title>
        <authorList>
            <person name="Miyauchi S."/>
            <person name="Kiss E."/>
            <person name="Kuo A."/>
            <person name="Drula E."/>
            <person name="Kohler A."/>
            <person name="Sanchez-Garcia M."/>
            <person name="Morin E."/>
            <person name="Andreopoulos B."/>
            <person name="Barry K.W."/>
            <person name="Bonito G."/>
            <person name="Buee M."/>
            <person name="Carver A."/>
            <person name="Chen C."/>
            <person name="Cichocki N."/>
            <person name="Clum A."/>
            <person name="Culley D."/>
            <person name="Crous P.W."/>
            <person name="Fauchery L."/>
            <person name="Girlanda M."/>
            <person name="Hayes R.D."/>
            <person name="Keri Z."/>
            <person name="LaButti K."/>
            <person name="Lipzen A."/>
            <person name="Lombard V."/>
            <person name="Magnuson J."/>
            <person name="Maillard F."/>
            <person name="Murat C."/>
            <person name="Nolan M."/>
            <person name="Ohm R.A."/>
            <person name="Pangilinan J."/>
            <person name="Pereira M.F."/>
            <person name="Perotto S."/>
            <person name="Peter M."/>
            <person name="Pfister S."/>
            <person name="Riley R."/>
            <person name="Sitrit Y."/>
            <person name="Stielow J.B."/>
            <person name="Szollosi G."/>
            <person name="Zifcakova L."/>
            <person name="Stursova M."/>
            <person name="Spatafora J.W."/>
            <person name="Tedersoo L."/>
            <person name="Vaario L.M."/>
            <person name="Yamada A."/>
            <person name="Yan M."/>
            <person name="Wang P."/>
            <person name="Xu J."/>
            <person name="Bruns T."/>
            <person name="Baldrian P."/>
            <person name="Vilgalys R."/>
            <person name="Dunand C."/>
            <person name="Henrissat B."/>
            <person name="Grigoriev I.V."/>
            <person name="Hibbett D."/>
            <person name="Nagy L.G."/>
            <person name="Martin F.M."/>
        </authorList>
    </citation>
    <scope>NUCLEOTIDE SEQUENCE</scope>
    <source>
        <strain evidence="1">P2</strain>
    </source>
</reference>
<keyword evidence="2" id="KW-1185">Reference proteome</keyword>
<comment type="caution">
    <text evidence="1">The sequence shown here is derived from an EMBL/GenBank/DDBJ whole genome shotgun (WGS) entry which is preliminary data.</text>
</comment>
<gene>
    <name evidence="1" type="ORF">BDM02DRAFT_3122857</name>
</gene>